<dbReference type="AlphaFoldDB" id="A0AAF3FIP4"/>
<evidence type="ECO:0000313" key="3">
    <source>
        <dbReference type="WBParaSite" id="MBELARI_LOCUS6701"/>
    </source>
</evidence>
<evidence type="ECO:0000313" key="2">
    <source>
        <dbReference type="Proteomes" id="UP000887575"/>
    </source>
</evidence>
<dbReference type="InterPro" id="IPR036047">
    <property type="entry name" value="F-box-like_dom_sf"/>
</dbReference>
<dbReference type="Proteomes" id="UP000887575">
    <property type="component" value="Unassembled WGS sequence"/>
</dbReference>
<keyword evidence="2" id="KW-1185">Reference proteome</keyword>
<dbReference type="InterPro" id="IPR001810">
    <property type="entry name" value="F-box_dom"/>
</dbReference>
<proteinExistence type="predicted"/>
<dbReference type="PROSITE" id="PS50181">
    <property type="entry name" value="FBOX"/>
    <property type="match status" value="1"/>
</dbReference>
<feature type="domain" description="F-box" evidence="1">
    <location>
        <begin position="22"/>
        <end position="69"/>
    </location>
</feature>
<accession>A0AAF3FIP4</accession>
<dbReference type="WBParaSite" id="MBELARI_LOCUS6701">
    <property type="protein sequence ID" value="MBELARI_LOCUS6701"/>
    <property type="gene ID" value="MBELARI_LOCUS6701"/>
</dbReference>
<reference evidence="3" key="1">
    <citation type="submission" date="2024-02" db="UniProtKB">
        <authorList>
            <consortium name="WormBaseParasite"/>
        </authorList>
    </citation>
    <scope>IDENTIFICATION</scope>
</reference>
<name>A0AAF3FIP4_9BILA</name>
<sequence length="370" mass="44564">MGFFEKLRRRFGRSKESVGESKISFLRFPPEIRLAILRHLHVEENFKLMRVSRYLRNQLIRNGITIDNLSDSCYQIRSFTHENTLTGIDVKILREEDEFASQEADYLLKGIEKNDLIFRKFCRWRNLNLHFCIEEVKLKNEKKIFDEEKFDLRKYLPMIRSICRMKIDADHPKAWKQMKSFQVEVTDICSIYFDQMKIDNVKGEIFELFSQWIIRNLRNCHFFFCNIEIPKIFPILKQTNIERIHCATFETKIFLESIKCILENGIPSENLDGTFKLLIYEKGIREDLYNVRNFYEKAQSLLYYEKQLDGDHECLCEHYNGNENWQPFVRKACFERRISGAQKRIYTLAIVIKRHYIGENVYFYARNLHC</sequence>
<protein>
    <submittedName>
        <fullName evidence="3">F-box domain-containing protein</fullName>
    </submittedName>
</protein>
<evidence type="ECO:0000259" key="1">
    <source>
        <dbReference type="PROSITE" id="PS50181"/>
    </source>
</evidence>
<dbReference type="SUPFAM" id="SSF81383">
    <property type="entry name" value="F-box domain"/>
    <property type="match status" value="1"/>
</dbReference>
<organism evidence="2 3">
    <name type="scientific">Mesorhabditis belari</name>
    <dbReference type="NCBI Taxonomy" id="2138241"/>
    <lineage>
        <taxon>Eukaryota</taxon>
        <taxon>Metazoa</taxon>
        <taxon>Ecdysozoa</taxon>
        <taxon>Nematoda</taxon>
        <taxon>Chromadorea</taxon>
        <taxon>Rhabditida</taxon>
        <taxon>Rhabditina</taxon>
        <taxon>Rhabditomorpha</taxon>
        <taxon>Rhabditoidea</taxon>
        <taxon>Rhabditidae</taxon>
        <taxon>Mesorhabditinae</taxon>
        <taxon>Mesorhabditis</taxon>
    </lineage>
</organism>